<evidence type="ECO:0000313" key="3">
    <source>
        <dbReference type="EMBL" id="MDP9842896.1"/>
    </source>
</evidence>
<dbReference type="InterPro" id="IPR050523">
    <property type="entry name" value="AKR_Detox_Biosynth"/>
</dbReference>
<dbReference type="Proteomes" id="UP001225356">
    <property type="component" value="Unassembled WGS sequence"/>
</dbReference>
<proteinExistence type="predicted"/>
<evidence type="ECO:0000256" key="1">
    <source>
        <dbReference type="ARBA" id="ARBA00023002"/>
    </source>
</evidence>
<dbReference type="EMBL" id="JAUSQU010000001">
    <property type="protein sequence ID" value="MDP9842896.1"/>
    <property type="molecule type" value="Genomic_DNA"/>
</dbReference>
<dbReference type="SUPFAM" id="SSF51430">
    <property type="entry name" value="NAD(P)-linked oxidoreductase"/>
    <property type="match status" value="1"/>
</dbReference>
<sequence length="350" mass="38511">MRYRTLGRTGIQVSPYALGAMMFGALGNPDHDDSIRIIHKALDAGINFIDTADMYSHGESEEIVGKALKGRRDDVVLATKARFSVNHGPGGGTPVPPNRSGASRRWLIRALDDSLRRLGTDYVDLFQIHRPDPDTDIEETLSVLTDLVRAGKVRAVGTSSLPASDIVRSHWVAERRGLIRLRTEQPPYSILNRGIEREVLPVVQEYGMGSLVWSPLAGGLLTGRYRKNRQNTTHRSQFGFKHLSDERRLDAVEQLVPLAQDAGIPLTHLAMAFAIAHPGVTSAIIGPRTMEHLDDLLAGLDVTLTDKILDRIDEIVPPGTDIGTLDMAYDPPAIEHALLRRRPVDERAAA</sequence>
<dbReference type="Gene3D" id="3.20.20.100">
    <property type="entry name" value="NADP-dependent oxidoreductase domain"/>
    <property type="match status" value="1"/>
</dbReference>
<organism evidence="3 4">
    <name type="scientific">Streptosporangium lutulentum</name>
    <dbReference type="NCBI Taxonomy" id="1461250"/>
    <lineage>
        <taxon>Bacteria</taxon>
        <taxon>Bacillati</taxon>
        <taxon>Actinomycetota</taxon>
        <taxon>Actinomycetes</taxon>
        <taxon>Streptosporangiales</taxon>
        <taxon>Streptosporangiaceae</taxon>
        <taxon>Streptosporangium</taxon>
    </lineage>
</organism>
<keyword evidence="4" id="KW-1185">Reference proteome</keyword>
<dbReference type="InterPro" id="IPR023210">
    <property type="entry name" value="NADP_OxRdtase_dom"/>
</dbReference>
<dbReference type="PANTHER" id="PTHR43364">
    <property type="entry name" value="NADH-SPECIFIC METHYLGLYOXAL REDUCTASE-RELATED"/>
    <property type="match status" value="1"/>
</dbReference>
<dbReference type="InterPro" id="IPR036812">
    <property type="entry name" value="NAD(P)_OxRdtase_dom_sf"/>
</dbReference>
<protein>
    <submittedName>
        <fullName evidence="3">Aryl-alcohol dehydrogenase-like predicted oxidoreductase</fullName>
    </submittedName>
</protein>
<accession>A0ABT9Q848</accession>
<comment type="caution">
    <text evidence="3">The sequence shown here is derived from an EMBL/GenBank/DDBJ whole genome shotgun (WGS) entry which is preliminary data.</text>
</comment>
<gene>
    <name evidence="3" type="ORF">J2853_002107</name>
</gene>
<feature type="domain" description="NADP-dependent oxidoreductase" evidence="2">
    <location>
        <begin position="18"/>
        <end position="316"/>
    </location>
</feature>
<evidence type="ECO:0000259" key="2">
    <source>
        <dbReference type="Pfam" id="PF00248"/>
    </source>
</evidence>
<dbReference type="Pfam" id="PF00248">
    <property type="entry name" value="Aldo_ket_red"/>
    <property type="match status" value="1"/>
</dbReference>
<reference evidence="3 4" key="1">
    <citation type="submission" date="2023-07" db="EMBL/GenBank/DDBJ databases">
        <title>Sequencing the genomes of 1000 actinobacteria strains.</title>
        <authorList>
            <person name="Klenk H.-P."/>
        </authorList>
    </citation>
    <scope>NUCLEOTIDE SEQUENCE [LARGE SCALE GENOMIC DNA]</scope>
    <source>
        <strain evidence="3 4">DSM 46740</strain>
    </source>
</reference>
<name>A0ABT9Q848_9ACTN</name>
<dbReference type="PANTHER" id="PTHR43364:SF4">
    <property type="entry name" value="NAD(P)-LINKED OXIDOREDUCTASE SUPERFAMILY PROTEIN"/>
    <property type="match status" value="1"/>
</dbReference>
<evidence type="ECO:0000313" key="4">
    <source>
        <dbReference type="Proteomes" id="UP001225356"/>
    </source>
</evidence>
<dbReference type="RefSeq" id="WP_307556764.1">
    <property type="nucleotide sequence ID" value="NZ_JAUSQU010000001.1"/>
</dbReference>
<keyword evidence="1" id="KW-0560">Oxidoreductase</keyword>